<organism evidence="1 2">
    <name type="scientific">Oryza meyeriana var. granulata</name>
    <dbReference type="NCBI Taxonomy" id="110450"/>
    <lineage>
        <taxon>Eukaryota</taxon>
        <taxon>Viridiplantae</taxon>
        <taxon>Streptophyta</taxon>
        <taxon>Embryophyta</taxon>
        <taxon>Tracheophyta</taxon>
        <taxon>Spermatophyta</taxon>
        <taxon>Magnoliopsida</taxon>
        <taxon>Liliopsida</taxon>
        <taxon>Poales</taxon>
        <taxon>Poaceae</taxon>
        <taxon>BOP clade</taxon>
        <taxon>Oryzoideae</taxon>
        <taxon>Oryzeae</taxon>
        <taxon>Oryzinae</taxon>
        <taxon>Oryza</taxon>
        <taxon>Oryza meyeriana</taxon>
    </lineage>
</organism>
<dbReference type="Proteomes" id="UP000479710">
    <property type="component" value="Unassembled WGS sequence"/>
</dbReference>
<keyword evidence="2" id="KW-1185">Reference proteome</keyword>
<protein>
    <submittedName>
        <fullName evidence="1">Uncharacterized protein</fullName>
    </submittedName>
</protein>
<dbReference type="EMBL" id="SPHZ02000011">
    <property type="protein sequence ID" value="KAF0892575.1"/>
    <property type="molecule type" value="Genomic_DNA"/>
</dbReference>
<evidence type="ECO:0000313" key="2">
    <source>
        <dbReference type="Proteomes" id="UP000479710"/>
    </source>
</evidence>
<proteinExistence type="predicted"/>
<reference evidence="1 2" key="1">
    <citation type="submission" date="2019-11" db="EMBL/GenBank/DDBJ databases">
        <title>Whole genome sequence of Oryza granulata.</title>
        <authorList>
            <person name="Li W."/>
        </authorList>
    </citation>
    <scope>NUCLEOTIDE SEQUENCE [LARGE SCALE GENOMIC DNA]</scope>
    <source>
        <strain evidence="2">cv. Menghai</strain>
        <tissue evidence="1">Leaf</tissue>
    </source>
</reference>
<evidence type="ECO:0000313" key="1">
    <source>
        <dbReference type="EMBL" id="KAF0892575.1"/>
    </source>
</evidence>
<gene>
    <name evidence="1" type="ORF">E2562_016871</name>
</gene>
<accession>A0A6G1BW43</accession>
<dbReference type="OrthoDB" id="694960at2759"/>
<dbReference type="PANTHER" id="PTHR36478:SF22">
    <property type="entry name" value="OS04G0616900 PROTEIN"/>
    <property type="match status" value="1"/>
</dbReference>
<sequence length="211" mass="23559">MAAAPSARLRLPQAQAPCAALPRVTLRVAAPPLPPARLPLPPRLRRHLPRETCVLFCVEHLERLVRLGRWLEAIWYVTRFVLSAGTHQLGDAGWVFIEFLHMHAALDCIVAGKPHGAAVAEEYGRYINKYPDSCYPGTIKLGRILLAMLHSHPLRASVNWHLVRLEAAEIIKDLIAQIPEFNDLLKLPICPTKPHDILPIGSSYKLSALKH</sequence>
<comment type="caution">
    <text evidence="1">The sequence shown here is derived from an EMBL/GenBank/DDBJ whole genome shotgun (WGS) entry which is preliminary data.</text>
</comment>
<dbReference type="AlphaFoldDB" id="A0A6G1BW43"/>
<dbReference type="PANTHER" id="PTHR36478">
    <property type="entry name" value="OS04G0614237 PROTEIN-RELATED"/>
    <property type="match status" value="1"/>
</dbReference>
<name>A0A6G1BW43_9ORYZ</name>